<proteinExistence type="predicted"/>
<name>A0A9J5WBM6_SOLCO</name>
<reference evidence="2 3" key="1">
    <citation type="submission" date="2020-09" db="EMBL/GenBank/DDBJ databases">
        <title>De no assembly of potato wild relative species, Solanum commersonii.</title>
        <authorList>
            <person name="Cho K."/>
        </authorList>
    </citation>
    <scope>NUCLEOTIDE SEQUENCE [LARGE SCALE GENOMIC DNA]</scope>
    <source>
        <strain evidence="2">LZ3.2</strain>
        <tissue evidence="2">Leaf</tissue>
    </source>
</reference>
<evidence type="ECO:0000256" key="1">
    <source>
        <dbReference type="SAM" id="MobiDB-lite"/>
    </source>
</evidence>
<protein>
    <submittedName>
        <fullName evidence="2">Uncharacterized protein</fullName>
    </submittedName>
</protein>
<evidence type="ECO:0000313" key="3">
    <source>
        <dbReference type="Proteomes" id="UP000824120"/>
    </source>
</evidence>
<organism evidence="2 3">
    <name type="scientific">Solanum commersonii</name>
    <name type="common">Commerson's wild potato</name>
    <name type="synonym">Commerson's nightshade</name>
    <dbReference type="NCBI Taxonomy" id="4109"/>
    <lineage>
        <taxon>Eukaryota</taxon>
        <taxon>Viridiplantae</taxon>
        <taxon>Streptophyta</taxon>
        <taxon>Embryophyta</taxon>
        <taxon>Tracheophyta</taxon>
        <taxon>Spermatophyta</taxon>
        <taxon>Magnoliopsida</taxon>
        <taxon>eudicotyledons</taxon>
        <taxon>Gunneridae</taxon>
        <taxon>Pentapetalae</taxon>
        <taxon>asterids</taxon>
        <taxon>lamiids</taxon>
        <taxon>Solanales</taxon>
        <taxon>Solanaceae</taxon>
        <taxon>Solanoideae</taxon>
        <taxon>Solaneae</taxon>
        <taxon>Solanum</taxon>
    </lineage>
</organism>
<keyword evidence="3" id="KW-1185">Reference proteome</keyword>
<dbReference type="AlphaFoldDB" id="A0A9J5WBM6"/>
<evidence type="ECO:0000313" key="2">
    <source>
        <dbReference type="EMBL" id="KAG5573033.1"/>
    </source>
</evidence>
<sequence length="113" mass="11999">MDILAGKLAEIITFDSSKTELLSYFSWKRRGRSGNLGRFFSGYFANSPHIVVVATVFAVASGSGSRPTVDAGSSSRTNVASASRSTACGSTGLKKNDGLLIIDIRAHRDISKI</sequence>
<gene>
    <name evidence="2" type="ORF">H5410_062799</name>
</gene>
<dbReference type="EMBL" id="JACXVP010000012">
    <property type="protein sequence ID" value="KAG5573033.1"/>
    <property type="molecule type" value="Genomic_DNA"/>
</dbReference>
<dbReference type="Proteomes" id="UP000824120">
    <property type="component" value="Chromosome 12"/>
</dbReference>
<comment type="caution">
    <text evidence="2">The sequence shown here is derived from an EMBL/GenBank/DDBJ whole genome shotgun (WGS) entry which is preliminary data.</text>
</comment>
<feature type="region of interest" description="Disordered" evidence="1">
    <location>
        <begin position="64"/>
        <end position="91"/>
    </location>
</feature>
<feature type="compositionally biased region" description="Polar residues" evidence="1">
    <location>
        <begin position="64"/>
        <end position="89"/>
    </location>
</feature>
<accession>A0A9J5WBM6</accession>